<keyword evidence="6" id="KW-1185">Reference proteome</keyword>
<dbReference type="EMBL" id="OAOQ01000001">
    <property type="protein sequence ID" value="SNX67582.1"/>
    <property type="molecule type" value="Genomic_DNA"/>
</dbReference>
<evidence type="ECO:0000256" key="1">
    <source>
        <dbReference type="ARBA" id="ARBA00022729"/>
    </source>
</evidence>
<dbReference type="OrthoDB" id="7203955at2"/>
<dbReference type="Proteomes" id="UP000219467">
    <property type="component" value="Unassembled WGS sequence"/>
</dbReference>
<feature type="domain" description="Outer membrane protein assembly factor BamE" evidence="4">
    <location>
        <begin position="40"/>
        <end position="115"/>
    </location>
</feature>
<dbReference type="InterPro" id="IPR037873">
    <property type="entry name" value="BamE-like"/>
</dbReference>
<keyword evidence="2" id="KW-0472">Membrane</keyword>
<dbReference type="PANTHER" id="PTHR37482">
    <property type="entry name" value="OUTER MEMBRANE PROTEIN ASSEMBLY FACTOR BAME"/>
    <property type="match status" value="1"/>
</dbReference>
<name>A0A285CJ08_9RHOB</name>
<evidence type="ECO:0000256" key="3">
    <source>
        <dbReference type="ARBA" id="ARBA00023237"/>
    </source>
</evidence>
<keyword evidence="3" id="KW-0998">Cell outer membrane</keyword>
<dbReference type="PROSITE" id="PS51257">
    <property type="entry name" value="PROKAR_LIPOPROTEIN"/>
    <property type="match status" value="1"/>
</dbReference>
<dbReference type="InterPro" id="IPR026592">
    <property type="entry name" value="BamE"/>
</dbReference>
<evidence type="ECO:0000259" key="4">
    <source>
        <dbReference type="Pfam" id="PF04355"/>
    </source>
</evidence>
<dbReference type="GO" id="GO:0030674">
    <property type="term" value="F:protein-macromolecule adaptor activity"/>
    <property type="evidence" value="ECO:0007669"/>
    <property type="project" value="TreeGrafter"/>
</dbReference>
<dbReference type="Gene3D" id="3.30.1450.10">
    <property type="match status" value="1"/>
</dbReference>
<evidence type="ECO:0000256" key="2">
    <source>
        <dbReference type="ARBA" id="ARBA00023136"/>
    </source>
</evidence>
<evidence type="ECO:0000313" key="5">
    <source>
        <dbReference type="EMBL" id="SNX67582.1"/>
    </source>
</evidence>
<organism evidence="5 6">
    <name type="scientific">Cereibacter ovatus</name>
    <dbReference type="NCBI Taxonomy" id="439529"/>
    <lineage>
        <taxon>Bacteria</taxon>
        <taxon>Pseudomonadati</taxon>
        <taxon>Pseudomonadota</taxon>
        <taxon>Alphaproteobacteria</taxon>
        <taxon>Rhodobacterales</taxon>
        <taxon>Paracoccaceae</taxon>
        <taxon>Cereibacter</taxon>
    </lineage>
</organism>
<keyword evidence="1" id="KW-0732">Signal</keyword>
<protein>
    <submittedName>
        <fullName evidence="5">Beta-barrel assembly machine subunit BamE</fullName>
    </submittedName>
</protein>
<dbReference type="GO" id="GO:0051205">
    <property type="term" value="P:protein insertion into membrane"/>
    <property type="evidence" value="ECO:0007669"/>
    <property type="project" value="TreeGrafter"/>
</dbReference>
<dbReference type="PANTHER" id="PTHR37482:SF1">
    <property type="entry name" value="OUTER MEMBRANE PROTEIN ASSEMBLY FACTOR BAME"/>
    <property type="match status" value="1"/>
</dbReference>
<dbReference type="GO" id="GO:1990063">
    <property type="term" value="C:Bam protein complex"/>
    <property type="evidence" value="ECO:0007669"/>
    <property type="project" value="TreeGrafter"/>
</dbReference>
<accession>A0A285CJ08</accession>
<dbReference type="RefSeq" id="WP_097028829.1">
    <property type="nucleotide sequence ID" value="NZ_OAOQ01000001.1"/>
</dbReference>
<reference evidence="6" key="1">
    <citation type="submission" date="2017-08" db="EMBL/GenBank/DDBJ databases">
        <authorList>
            <person name="Varghese N."/>
            <person name="Submissions S."/>
        </authorList>
    </citation>
    <scope>NUCLEOTIDE SEQUENCE [LARGE SCALE GENOMIC DNA]</scope>
    <source>
        <strain evidence="6">JA234</strain>
    </source>
</reference>
<gene>
    <name evidence="5" type="ORF">SAMN05878503_101219</name>
</gene>
<proteinExistence type="predicted"/>
<dbReference type="AlphaFoldDB" id="A0A285CJ08"/>
<dbReference type="Pfam" id="PF04355">
    <property type="entry name" value="BamE"/>
    <property type="match status" value="1"/>
</dbReference>
<dbReference type="InterPro" id="IPR007450">
    <property type="entry name" value="BamE_dom"/>
</dbReference>
<evidence type="ECO:0000313" key="6">
    <source>
        <dbReference type="Proteomes" id="UP000219467"/>
    </source>
</evidence>
<sequence length="160" mass="17755">MVREGGMGAADRGRWLRRAALVVALSAGVAACQPIYRNHGYVPTDQDLAQVQVGRDTRETVATAVGRPTAAGLLNDEGWYYVQSRVRHYGAKEPQEVERQVVAISFDQNGVVRNVERFGLEQGRIVPLSRRVTESNIRGTSFLRQLFGNIGLFRAEDVIE</sequence>
<dbReference type="GO" id="GO:0043165">
    <property type="term" value="P:Gram-negative-bacterium-type cell outer membrane assembly"/>
    <property type="evidence" value="ECO:0007669"/>
    <property type="project" value="TreeGrafter"/>
</dbReference>